<evidence type="ECO:0000313" key="2">
    <source>
        <dbReference type="EMBL" id="CAJ37579.1"/>
    </source>
</evidence>
<protein>
    <recommendedName>
        <fullName evidence="1">HEPN domain-containing protein</fullName>
    </recommendedName>
</protein>
<name>Q0W214_METAR</name>
<reference evidence="2 3" key="1">
    <citation type="journal article" date="2006" name="Science">
        <title>Genome of rice cluster I archaea -- the key methane producers in the rice rhizosphere.</title>
        <authorList>
            <person name="Erkel C."/>
            <person name="Kube M."/>
            <person name="Reinhardt R."/>
            <person name="Liesack W."/>
        </authorList>
    </citation>
    <scope>NUCLEOTIDE SEQUENCE [LARGE SCALE GENOMIC DNA]</scope>
    <source>
        <strain evidence="3">DSM 22066 / NBRC 105507 / MRE50</strain>
    </source>
</reference>
<gene>
    <name evidence="2" type="ORF">RCIX2512</name>
</gene>
<accession>Q0W214</accession>
<evidence type="ECO:0000259" key="1">
    <source>
        <dbReference type="Pfam" id="PF05168"/>
    </source>
</evidence>
<dbReference type="eggNOG" id="arCOG02123">
    <property type="taxonomic scope" value="Archaea"/>
</dbReference>
<dbReference type="Pfam" id="PF05168">
    <property type="entry name" value="HEPN"/>
    <property type="match status" value="1"/>
</dbReference>
<evidence type="ECO:0000313" key="3">
    <source>
        <dbReference type="Proteomes" id="UP000000663"/>
    </source>
</evidence>
<dbReference type="Proteomes" id="UP000000663">
    <property type="component" value="Chromosome"/>
</dbReference>
<proteinExistence type="predicted"/>
<dbReference type="STRING" id="351160.RCIX2512"/>
<dbReference type="EMBL" id="AM114193">
    <property type="protein sequence ID" value="CAJ37579.1"/>
    <property type="molecule type" value="Genomic_DNA"/>
</dbReference>
<sequence length="144" mass="17222">MKPFQYYVDMEMVRQGSKDRNTANNILTRATKRLGFIRLQEINQDTAPFIFEDAYEVMRECVHALMITEGYKPFSHEATVAYLNDKRKEYFEEKLVRAFDRYRVIRNDIMYRANSTSMEETIKALEIADEFVRITRELLDKNKL</sequence>
<dbReference type="KEGG" id="rci:RCIX2512"/>
<dbReference type="AlphaFoldDB" id="Q0W214"/>
<dbReference type="OrthoDB" id="150966at2157"/>
<dbReference type="GeneID" id="5145560"/>
<feature type="domain" description="HEPN" evidence="1">
    <location>
        <begin position="44"/>
        <end position="137"/>
    </location>
</feature>
<keyword evidence="3" id="KW-1185">Reference proteome</keyword>
<dbReference type="InterPro" id="IPR007842">
    <property type="entry name" value="HEPN_dom"/>
</dbReference>
<organism evidence="2 3">
    <name type="scientific">Methanocella arvoryzae (strain DSM 22066 / NBRC 105507 / MRE50)</name>
    <dbReference type="NCBI Taxonomy" id="351160"/>
    <lineage>
        <taxon>Archaea</taxon>
        <taxon>Methanobacteriati</taxon>
        <taxon>Methanobacteriota</taxon>
        <taxon>Stenosarchaea group</taxon>
        <taxon>Methanomicrobia</taxon>
        <taxon>Methanocellales</taxon>
        <taxon>Methanocellaceae</taxon>
        <taxon>Methanocella</taxon>
    </lineage>
</organism>
<dbReference type="RefSeq" id="WP_012035006.1">
    <property type="nucleotide sequence ID" value="NC_009464.1"/>
</dbReference>
<dbReference type="Gene3D" id="1.20.120.330">
    <property type="entry name" value="Nucleotidyltransferases domain 2"/>
    <property type="match status" value="1"/>
</dbReference>